<dbReference type="STRING" id="28092.WM40_10865"/>
<gene>
    <name evidence="12" type="ORF">WM40_10865</name>
</gene>
<organism evidence="12 13">
    <name type="scientific">Robbsia andropogonis</name>
    <dbReference type="NCBI Taxonomy" id="28092"/>
    <lineage>
        <taxon>Bacteria</taxon>
        <taxon>Pseudomonadati</taxon>
        <taxon>Pseudomonadota</taxon>
        <taxon>Betaproteobacteria</taxon>
        <taxon>Burkholderiales</taxon>
        <taxon>Burkholderiaceae</taxon>
        <taxon>Robbsia</taxon>
    </lineage>
</organism>
<dbReference type="InterPro" id="IPR032823">
    <property type="entry name" value="BCA_ABC_TP_C"/>
</dbReference>
<keyword evidence="2" id="KW-0813">Transport</keyword>
<feature type="transmembrane region" description="Helical" evidence="10">
    <location>
        <begin position="74"/>
        <end position="91"/>
    </location>
</feature>
<dbReference type="GO" id="GO:0016887">
    <property type="term" value="F:ATP hydrolysis activity"/>
    <property type="evidence" value="ECO:0007669"/>
    <property type="project" value="InterPro"/>
</dbReference>
<feature type="domain" description="ABC transporter" evidence="11">
    <location>
        <begin position="405"/>
        <end position="650"/>
    </location>
</feature>
<feature type="transmembrane region" description="Helical" evidence="10">
    <location>
        <begin position="45"/>
        <end position="67"/>
    </location>
</feature>
<keyword evidence="9 10" id="KW-0472">Membrane</keyword>
<dbReference type="Pfam" id="PF02653">
    <property type="entry name" value="BPD_transp_2"/>
    <property type="match status" value="1"/>
</dbReference>
<feature type="transmembrane region" description="Helical" evidence="10">
    <location>
        <begin position="21"/>
        <end position="39"/>
    </location>
</feature>
<dbReference type="Pfam" id="PF12399">
    <property type="entry name" value="BCA_ABC_TP_C"/>
    <property type="match status" value="1"/>
</dbReference>
<evidence type="ECO:0000259" key="11">
    <source>
        <dbReference type="PROSITE" id="PS50893"/>
    </source>
</evidence>
<dbReference type="CDD" id="cd03219">
    <property type="entry name" value="ABC_Mj1267_LivG_branched"/>
    <property type="match status" value="1"/>
</dbReference>
<dbReference type="GO" id="GO:0005886">
    <property type="term" value="C:plasma membrane"/>
    <property type="evidence" value="ECO:0007669"/>
    <property type="project" value="UniProtKB-SubCell"/>
</dbReference>
<dbReference type="GO" id="GO:0015658">
    <property type="term" value="F:branched-chain amino acid transmembrane transporter activity"/>
    <property type="evidence" value="ECO:0007669"/>
    <property type="project" value="InterPro"/>
</dbReference>
<feature type="transmembrane region" description="Helical" evidence="10">
    <location>
        <begin position="134"/>
        <end position="156"/>
    </location>
</feature>
<evidence type="ECO:0000256" key="7">
    <source>
        <dbReference type="ARBA" id="ARBA00022840"/>
    </source>
</evidence>
<dbReference type="Proteomes" id="UP000033618">
    <property type="component" value="Unassembled WGS sequence"/>
</dbReference>
<dbReference type="PATRIC" id="fig|28092.6.peg.2561"/>
<feature type="transmembrane region" description="Helical" evidence="10">
    <location>
        <begin position="268"/>
        <end position="292"/>
    </location>
</feature>
<keyword evidence="4" id="KW-0997">Cell inner membrane</keyword>
<keyword evidence="5 10" id="KW-0812">Transmembrane</keyword>
<keyword evidence="3" id="KW-1003">Cell membrane</keyword>
<dbReference type="InterPro" id="IPR043428">
    <property type="entry name" value="LivM-like"/>
</dbReference>
<keyword evidence="7" id="KW-0067">ATP-binding</keyword>
<dbReference type="InterPro" id="IPR017871">
    <property type="entry name" value="ABC_transporter-like_CS"/>
</dbReference>
<dbReference type="PROSITE" id="PS00211">
    <property type="entry name" value="ABC_TRANSPORTER_1"/>
    <property type="match status" value="1"/>
</dbReference>
<dbReference type="InterPro" id="IPR003439">
    <property type="entry name" value="ABC_transporter-like_ATP-bd"/>
</dbReference>
<dbReference type="PANTHER" id="PTHR45772">
    <property type="entry name" value="CONSERVED COMPONENT OF ABC TRANSPORTER FOR NATURAL AMINO ACIDS-RELATED"/>
    <property type="match status" value="1"/>
</dbReference>
<dbReference type="SMART" id="SM00382">
    <property type="entry name" value="AAA"/>
    <property type="match status" value="1"/>
</dbReference>
<dbReference type="InterPro" id="IPR027417">
    <property type="entry name" value="P-loop_NTPase"/>
</dbReference>
<feature type="transmembrane region" description="Helical" evidence="10">
    <location>
        <begin position="230"/>
        <end position="248"/>
    </location>
</feature>
<dbReference type="PANTHER" id="PTHR45772:SF2">
    <property type="entry name" value="ABC TRANSPORTER ATP-BINDING PROTEIN"/>
    <property type="match status" value="1"/>
</dbReference>
<comment type="subcellular location">
    <subcellularLocation>
        <location evidence="1">Cell membrane</location>
        <topology evidence="1">Multi-pass membrane protein</topology>
    </subcellularLocation>
</comment>
<proteinExistence type="predicted"/>
<dbReference type="Pfam" id="PF00005">
    <property type="entry name" value="ABC_tran"/>
    <property type="match status" value="1"/>
</dbReference>
<keyword evidence="13" id="KW-1185">Reference proteome</keyword>
<evidence type="ECO:0000256" key="2">
    <source>
        <dbReference type="ARBA" id="ARBA00022448"/>
    </source>
</evidence>
<dbReference type="InterPro" id="IPR003593">
    <property type="entry name" value="AAA+_ATPase"/>
</dbReference>
<dbReference type="Gene3D" id="3.40.50.300">
    <property type="entry name" value="P-loop containing nucleotide triphosphate hydrolases"/>
    <property type="match status" value="1"/>
</dbReference>
<accession>A0A0F5K090</accession>
<feature type="transmembrane region" description="Helical" evidence="10">
    <location>
        <begin position="97"/>
        <end position="122"/>
    </location>
</feature>
<evidence type="ECO:0000256" key="4">
    <source>
        <dbReference type="ARBA" id="ARBA00022519"/>
    </source>
</evidence>
<dbReference type="CDD" id="cd06581">
    <property type="entry name" value="TM_PBP1_LivM_like"/>
    <property type="match status" value="1"/>
</dbReference>
<dbReference type="GO" id="GO:0005524">
    <property type="term" value="F:ATP binding"/>
    <property type="evidence" value="ECO:0007669"/>
    <property type="project" value="UniProtKB-KW"/>
</dbReference>
<sequence length="653" mass="70393">MARVMPSTTPVASRKNARLRSGCIVLVAVALLAAPQWLPAFYVTLLNYIALYALVTVGVILLTGVAGLTSYGQAAFVGIGAYTTAVFTTQADAMPAWLAWVGVSPWLTLCAGWILTIVVAWIVGRATLRLSGHFLPLGTIAWGLSLYFCFGALPMLGGNSGIANIPPIHIGAMSLTDGRHIYYLIWLFLGVGMWAVRNLLQSREGRAIRALKGGVVMAEAMGVDTQRAKMTAFLIAAMLASASGWLYAHMQQFVNPVPFSIHASIDYVFMAVVGGTGQVWGALLGAGVITLLKDVLQDVMPRLLGQNQNVETIVFGLGMIWILHHARDGALEASGRLHRWILARVRQRIDVAASRAGAQGHDAIKAREAAETARADALNRMRHAAFAEALPMPRKPLPQRGETVLVAAEVTRRFGGLVANDAMSLSVHAGEILALIGPNGAGKSTMFNQLSGVDTPTSGEVLFRGEQVAGRGARHIARRGMSRTFQHVRLLPKMTVLENVALGAHRRGEAGIARAVLRLDREEERRLFAEAAQQLTRVGLGRYLFEEAGTLALGQQRLLEIARALASDPCLLLLDEPAAGLRYHEKQELATLLTSLRAEGLAILLVEHDMAFVMNLVDRVIVMEFGKKIAEGMPAAIQDDPVVQRAYLGEGEA</sequence>
<evidence type="ECO:0000256" key="1">
    <source>
        <dbReference type="ARBA" id="ARBA00004651"/>
    </source>
</evidence>
<dbReference type="FunFam" id="3.40.50.300:FF:000421">
    <property type="entry name" value="Branched-chain amino acid ABC transporter ATP-binding protein"/>
    <property type="match status" value="1"/>
</dbReference>
<keyword evidence="8 10" id="KW-1133">Transmembrane helix</keyword>
<reference evidence="12 13" key="1">
    <citation type="submission" date="2015-03" db="EMBL/GenBank/DDBJ databases">
        <title>Draft Genome Sequence of Burkholderia andropogonis type strain ICMP2807, isolated from Sorghum bicolor.</title>
        <authorList>
            <person name="Lopes-Santos L."/>
            <person name="Castro D.B."/>
            <person name="Ottoboni L.M."/>
            <person name="Park D."/>
            <person name="Weirc B.S."/>
            <person name="Destefano S.A."/>
        </authorList>
    </citation>
    <scope>NUCLEOTIDE SEQUENCE [LARGE SCALE GENOMIC DNA]</scope>
    <source>
        <strain evidence="12 13">ICMP2807</strain>
    </source>
</reference>
<protein>
    <recommendedName>
        <fullName evidence="11">ABC transporter domain-containing protein</fullName>
    </recommendedName>
</protein>
<evidence type="ECO:0000256" key="9">
    <source>
        <dbReference type="ARBA" id="ARBA00023136"/>
    </source>
</evidence>
<dbReference type="AlphaFoldDB" id="A0A0F5K090"/>
<dbReference type="EMBL" id="LAQU01000009">
    <property type="protein sequence ID" value="KKB63516.1"/>
    <property type="molecule type" value="Genomic_DNA"/>
</dbReference>
<feature type="transmembrane region" description="Helical" evidence="10">
    <location>
        <begin position="181"/>
        <end position="200"/>
    </location>
</feature>
<dbReference type="SUPFAM" id="SSF52540">
    <property type="entry name" value="P-loop containing nucleoside triphosphate hydrolases"/>
    <property type="match status" value="1"/>
</dbReference>
<evidence type="ECO:0000256" key="6">
    <source>
        <dbReference type="ARBA" id="ARBA00022741"/>
    </source>
</evidence>
<dbReference type="InterPro" id="IPR051120">
    <property type="entry name" value="ABC_AA/LPS_Transport"/>
</dbReference>
<keyword evidence="6" id="KW-0547">Nucleotide-binding</keyword>
<evidence type="ECO:0000256" key="8">
    <source>
        <dbReference type="ARBA" id="ARBA00022989"/>
    </source>
</evidence>
<dbReference type="InterPro" id="IPR001851">
    <property type="entry name" value="ABC_transp_permease"/>
</dbReference>
<evidence type="ECO:0000256" key="10">
    <source>
        <dbReference type="SAM" id="Phobius"/>
    </source>
</evidence>
<comment type="caution">
    <text evidence="12">The sequence shown here is derived from an EMBL/GenBank/DDBJ whole genome shotgun (WGS) entry which is preliminary data.</text>
</comment>
<evidence type="ECO:0000256" key="3">
    <source>
        <dbReference type="ARBA" id="ARBA00022475"/>
    </source>
</evidence>
<evidence type="ECO:0000313" key="13">
    <source>
        <dbReference type="Proteomes" id="UP000033618"/>
    </source>
</evidence>
<dbReference type="PROSITE" id="PS50893">
    <property type="entry name" value="ABC_TRANSPORTER_2"/>
    <property type="match status" value="1"/>
</dbReference>
<evidence type="ECO:0000313" key="12">
    <source>
        <dbReference type="EMBL" id="KKB63516.1"/>
    </source>
</evidence>
<name>A0A0F5K090_9BURK</name>
<evidence type="ECO:0000256" key="5">
    <source>
        <dbReference type="ARBA" id="ARBA00022692"/>
    </source>
</evidence>